<keyword evidence="2" id="KW-0472">Membrane</keyword>
<evidence type="ECO:0000256" key="1">
    <source>
        <dbReference type="SAM" id="MobiDB-lite"/>
    </source>
</evidence>
<keyword evidence="2" id="KW-0812">Transmembrane</keyword>
<evidence type="ECO:0000256" key="2">
    <source>
        <dbReference type="SAM" id="Phobius"/>
    </source>
</evidence>
<feature type="transmembrane region" description="Helical" evidence="2">
    <location>
        <begin position="168"/>
        <end position="190"/>
    </location>
</feature>
<feature type="transmembrane region" description="Helical" evidence="2">
    <location>
        <begin position="90"/>
        <end position="114"/>
    </location>
</feature>
<proteinExistence type="predicted"/>
<reference evidence="3 4" key="1">
    <citation type="submission" date="2022-11" db="EMBL/GenBank/DDBJ databases">
        <title>Mycobacterium sp. nov.</title>
        <authorList>
            <person name="Papic B."/>
            <person name="Spicic S."/>
            <person name="Duvnjak S."/>
        </authorList>
    </citation>
    <scope>NUCLEOTIDE SEQUENCE [LARGE SCALE GENOMIC DNA]</scope>
    <source>
        <strain evidence="3 4">CVI_P4</strain>
    </source>
</reference>
<evidence type="ECO:0000313" key="4">
    <source>
        <dbReference type="Proteomes" id="UP001300745"/>
    </source>
</evidence>
<protein>
    <submittedName>
        <fullName evidence="3">Uncharacterized protein</fullName>
    </submittedName>
</protein>
<feature type="transmembrane region" description="Helical" evidence="2">
    <location>
        <begin position="16"/>
        <end position="37"/>
    </location>
</feature>
<dbReference type="EMBL" id="JAPJDO010000004">
    <property type="protein sequence ID" value="MCX2936377.1"/>
    <property type="molecule type" value="Genomic_DNA"/>
</dbReference>
<name>A0ABT3SA36_9MYCO</name>
<dbReference type="RefSeq" id="WP_265995887.1">
    <property type="nucleotide sequence ID" value="NZ_JAPJDN010000004.1"/>
</dbReference>
<comment type="caution">
    <text evidence="3">The sequence shown here is derived from an EMBL/GenBank/DDBJ whole genome shotgun (WGS) entry which is preliminary data.</text>
</comment>
<accession>A0ABT3SA36</accession>
<dbReference type="Proteomes" id="UP001300745">
    <property type="component" value="Unassembled WGS sequence"/>
</dbReference>
<feature type="transmembrane region" description="Helical" evidence="2">
    <location>
        <begin position="197"/>
        <end position="217"/>
    </location>
</feature>
<keyword evidence="2" id="KW-1133">Transmembrane helix</keyword>
<keyword evidence="4" id="KW-1185">Reference proteome</keyword>
<feature type="transmembrane region" description="Helical" evidence="2">
    <location>
        <begin position="126"/>
        <end position="148"/>
    </location>
</feature>
<feature type="region of interest" description="Disordered" evidence="1">
    <location>
        <begin position="273"/>
        <end position="294"/>
    </location>
</feature>
<gene>
    <name evidence="3" type="ORF">ORI27_06690</name>
</gene>
<sequence length="294" mass="32819">MNPPIDAPVDMVVDPMWQWIFGVLHFGIAALTVYLAARNPVRHRDWWELLFRMVILFSGAFGAVLFEGAVDRAGKLWYAEIGAWRMIEFWGTYVPLWVAPVYLWFIGGGSLFIIQRIRNGCRPRDFLYIFGGIAVADLMLEIPIIKIAKLYTYYGDNQPFFNEHWFPLPLWFISTNRLFDLVPAFLILVVMSFKSKWAIVAIPPVMIGSMYVSYGFVSWPTVAALHSGASPLVAHLAATYTIVLGVAATFVGAQLAPKIRNIMKHHDGPSMAATNGAKVDATQGSPAHGQLENA</sequence>
<feature type="transmembrane region" description="Helical" evidence="2">
    <location>
        <begin position="237"/>
        <end position="256"/>
    </location>
</feature>
<organism evidence="3 4">
    <name type="scientific">Mycobacterium pinniadriaticum</name>
    <dbReference type="NCBI Taxonomy" id="2994102"/>
    <lineage>
        <taxon>Bacteria</taxon>
        <taxon>Bacillati</taxon>
        <taxon>Actinomycetota</taxon>
        <taxon>Actinomycetes</taxon>
        <taxon>Mycobacteriales</taxon>
        <taxon>Mycobacteriaceae</taxon>
        <taxon>Mycobacterium</taxon>
    </lineage>
</organism>
<evidence type="ECO:0000313" key="3">
    <source>
        <dbReference type="EMBL" id="MCX2936377.1"/>
    </source>
</evidence>
<feature type="transmembrane region" description="Helical" evidence="2">
    <location>
        <begin position="49"/>
        <end position="70"/>
    </location>
</feature>